<dbReference type="Gene3D" id="3.20.110.10">
    <property type="entry name" value="Glycoside hydrolase 38, N terminal domain"/>
    <property type="match status" value="1"/>
</dbReference>
<evidence type="ECO:0000259" key="5">
    <source>
        <dbReference type="SMART" id="SM00872"/>
    </source>
</evidence>
<dbReference type="AlphaFoldDB" id="A0A6H0UGE9"/>
<dbReference type="SUPFAM" id="SSF74650">
    <property type="entry name" value="Galactose mutarotase-like"/>
    <property type="match status" value="1"/>
</dbReference>
<accession>A0A6H0UGE9</accession>
<dbReference type="Proteomes" id="UP000501945">
    <property type="component" value="Chromosome"/>
</dbReference>
<dbReference type="InterPro" id="IPR011330">
    <property type="entry name" value="Glyco_hydro/deAcase_b/a-brl"/>
</dbReference>
<keyword evidence="2" id="KW-0479">Metal-binding</keyword>
<dbReference type="Pfam" id="PF17677">
    <property type="entry name" value="Glyco_hydro38C2"/>
    <property type="match status" value="1"/>
</dbReference>
<dbReference type="GO" id="GO:0030246">
    <property type="term" value="F:carbohydrate binding"/>
    <property type="evidence" value="ECO:0007669"/>
    <property type="project" value="InterPro"/>
</dbReference>
<dbReference type="InterPro" id="IPR027291">
    <property type="entry name" value="Glyco_hydro_38_N_sf"/>
</dbReference>
<evidence type="ECO:0000313" key="7">
    <source>
        <dbReference type="Proteomes" id="UP000501945"/>
    </source>
</evidence>
<dbReference type="SUPFAM" id="SSF88713">
    <property type="entry name" value="Glycoside hydrolase/deacetylase"/>
    <property type="match status" value="1"/>
</dbReference>
<dbReference type="SUPFAM" id="SSF88688">
    <property type="entry name" value="Families 57/38 glycoside transferase middle domain"/>
    <property type="match status" value="1"/>
</dbReference>
<gene>
    <name evidence="6" type="ORF">GU336_09765</name>
</gene>
<dbReference type="GO" id="GO:0046872">
    <property type="term" value="F:metal ion binding"/>
    <property type="evidence" value="ECO:0007669"/>
    <property type="project" value="UniProtKB-KW"/>
</dbReference>
<feature type="domain" description="Glycoside hydrolase family 38 central" evidence="5">
    <location>
        <begin position="294"/>
        <end position="367"/>
    </location>
</feature>
<dbReference type="Pfam" id="PF07748">
    <property type="entry name" value="Glyco_hydro_38C"/>
    <property type="match status" value="1"/>
</dbReference>
<dbReference type="SMART" id="SM00872">
    <property type="entry name" value="Alpha-mann_mid"/>
    <property type="match status" value="1"/>
</dbReference>
<evidence type="ECO:0000256" key="3">
    <source>
        <dbReference type="ARBA" id="ARBA00022801"/>
    </source>
</evidence>
<evidence type="ECO:0000256" key="1">
    <source>
        <dbReference type="ARBA" id="ARBA00009792"/>
    </source>
</evidence>
<evidence type="ECO:0000313" key="6">
    <source>
        <dbReference type="EMBL" id="QIW54396.1"/>
    </source>
</evidence>
<evidence type="ECO:0000256" key="4">
    <source>
        <dbReference type="ARBA" id="ARBA00023295"/>
    </source>
</evidence>
<dbReference type="GO" id="GO:0004559">
    <property type="term" value="F:alpha-mannosidase activity"/>
    <property type="evidence" value="ECO:0007669"/>
    <property type="project" value="InterPro"/>
</dbReference>
<dbReference type="InterPro" id="IPR015341">
    <property type="entry name" value="Glyco_hydro_38_cen"/>
</dbReference>
<organism evidence="6 7">
    <name type="scientific">Pseudolactococcus raffinolactis</name>
    <dbReference type="NCBI Taxonomy" id="1366"/>
    <lineage>
        <taxon>Bacteria</taxon>
        <taxon>Bacillati</taxon>
        <taxon>Bacillota</taxon>
        <taxon>Bacilli</taxon>
        <taxon>Lactobacillales</taxon>
        <taxon>Streptococcaceae</taxon>
        <taxon>Pseudolactococcus</taxon>
    </lineage>
</organism>
<dbReference type="PANTHER" id="PTHR46017:SF2">
    <property type="entry name" value="MANNOSYLGLYCERATE HYDROLASE"/>
    <property type="match status" value="1"/>
</dbReference>
<dbReference type="Pfam" id="PF18438">
    <property type="entry name" value="Glyco_hydro_38"/>
    <property type="match status" value="1"/>
</dbReference>
<dbReference type="CDD" id="cd10814">
    <property type="entry name" value="GH38N_AMII_SpGH38_like"/>
    <property type="match status" value="1"/>
</dbReference>
<proteinExistence type="inferred from homology"/>
<dbReference type="InterPro" id="IPR041147">
    <property type="entry name" value="GH38_C"/>
</dbReference>
<dbReference type="Pfam" id="PF01074">
    <property type="entry name" value="Glyco_hydro_38N"/>
    <property type="match status" value="1"/>
</dbReference>
<comment type="similarity">
    <text evidence="1">Belongs to the glycosyl hydrolase 38 family.</text>
</comment>
<keyword evidence="4" id="KW-0326">Glycosidase</keyword>
<dbReference type="InterPro" id="IPR011682">
    <property type="entry name" value="Glyco_hydro_38_C"/>
</dbReference>
<dbReference type="RefSeq" id="WP_167838976.1">
    <property type="nucleotide sequence ID" value="NZ_CP047616.1"/>
</dbReference>
<dbReference type="InterPro" id="IPR037094">
    <property type="entry name" value="Glyco_hydro_38_cen_sf"/>
</dbReference>
<name>A0A6H0UGE9_9LACT</name>
<dbReference type="Gene3D" id="2.70.98.30">
    <property type="entry name" value="Golgi alpha-mannosidase II, domain 4"/>
    <property type="match status" value="1"/>
</dbReference>
<dbReference type="GO" id="GO:0009313">
    <property type="term" value="P:oligosaccharide catabolic process"/>
    <property type="evidence" value="ECO:0007669"/>
    <property type="project" value="TreeGrafter"/>
</dbReference>
<dbReference type="PANTHER" id="PTHR46017">
    <property type="entry name" value="ALPHA-MANNOSIDASE 2C1"/>
    <property type="match status" value="1"/>
</dbReference>
<keyword evidence="3" id="KW-0378">Hydrolase</keyword>
<dbReference type="Gene3D" id="2.60.40.2210">
    <property type="match status" value="1"/>
</dbReference>
<dbReference type="InterPro" id="IPR000602">
    <property type="entry name" value="Glyco_hydro_38_N"/>
</dbReference>
<dbReference type="GO" id="GO:0006013">
    <property type="term" value="P:mannose metabolic process"/>
    <property type="evidence" value="ECO:0007669"/>
    <property type="project" value="InterPro"/>
</dbReference>
<dbReference type="InterPro" id="IPR028995">
    <property type="entry name" value="Glyco_hydro_57/38_cen_sf"/>
</dbReference>
<dbReference type="InterPro" id="IPR011013">
    <property type="entry name" value="Gal_mutarotase_sf_dom"/>
</dbReference>
<dbReference type="Pfam" id="PF09261">
    <property type="entry name" value="Alpha-mann_mid"/>
    <property type="match status" value="1"/>
</dbReference>
<protein>
    <submittedName>
        <fullName evidence="6">Alpha-mannosidase</fullName>
    </submittedName>
</protein>
<dbReference type="InterPro" id="IPR041509">
    <property type="entry name" value="GH38_beta-1"/>
</dbReference>
<dbReference type="EMBL" id="CP047616">
    <property type="protein sequence ID" value="QIW54396.1"/>
    <property type="molecule type" value="Genomic_DNA"/>
</dbReference>
<dbReference type="Gene3D" id="1.20.1270.50">
    <property type="entry name" value="Glycoside hydrolase family 38, central domain"/>
    <property type="match status" value="1"/>
</dbReference>
<evidence type="ECO:0000256" key="2">
    <source>
        <dbReference type="ARBA" id="ARBA00022723"/>
    </source>
</evidence>
<dbReference type="Gene3D" id="2.60.40.2220">
    <property type="match status" value="1"/>
</dbReference>
<sequence length="892" mass="100621">MKKVYVISHSHLDREWYMPYEQHHMRVVELFDDMIDCFENDPSFRYFHLDGQTIPIDDYLEVKPENRPLVEKYIKEGRLRIGPFYILQDDFLISSEANIRNMLVGFAESKKYGNPVKLGYFPDTFGNMGQTPQLMKKVGLDAAAFGRGVTPTGFNNQVSDAAYTSQYSEMNWVGPDGSEILGVLFANWYSNGNEIPNDKKAAQKFWDQKLADAEKFASTDHLLMMNGVDHQPLQKDIGAAIALANELYPDYEFIHSNFDDYLAALKADLPPDLGCVQGELTSQETQGWYTLANTASARVYLKQANVKNQVSLENLAEPLATFAAETGYVYPQEQLTYAWKLLMQNHPHDSICGCSVDEVHREMMKRFHKSTEVAQFIQEEALRHLTEQIDTSTCNGLPFVIFNTSGVAKQEAVTVKLEIDRILFKDCYPQEARQTLLAKATKPFKILDCQGQEIPYELLEESVDFNYDLPKDAFRVPYMAKYLTLRFPVKLDKMSYQTYELLEDLPRQQSGSLVTENSLENAYLKATINSNGSLTILDKETHQSVTGLIFEDTADIGNEYVYKQDQARETYLSTEFPSTVKIVTDTTFEGALELTTTMVLPISAEACLQEEQKNVLDVTSRQARRSQVKREFVIKTQISLAKEAKQVKFVTSFDNQHLDHRLRVLFPTEIQAATHVAESIGEVVTRPNEVSAVWQNPTNPQHQQTFVNLHDARQGLTIGNIGLNEYEVTPEGQISVTLLRCVGEMGDWGYFPTPEAQCLGQHTVEFSAQLTGASQVESYLGARGNQVPLVYGQTKRHDGKRPIADTFLTWTGDSFALTAIKLAEDKDGVIIRGYNLLNESIKHTVSLSGKTAVVTNLLEEVTDEHVGLLGPADIQTLRFRPCGKINHGHDTL</sequence>
<reference evidence="6 7" key="1">
    <citation type="submission" date="2019-12" db="EMBL/GenBank/DDBJ databases">
        <title>Whole genome sequences of Lactococcus raffinolactis strains isolated from sewage.</title>
        <authorList>
            <person name="Ybazeta G."/>
            <person name="Ross M."/>
            <person name="Brabant-Kirwan D."/>
            <person name="Saleh M."/>
            <person name="Dillon J.A."/>
            <person name="Splinter K."/>
            <person name="Nokhbeh R."/>
        </authorList>
    </citation>
    <scope>NUCLEOTIDE SEQUENCE [LARGE SCALE GENOMIC DNA]</scope>
    <source>
        <strain evidence="6 7">Lr_19_5</strain>
    </source>
</reference>